<proteinExistence type="predicted"/>
<gene>
    <name evidence="1" type="ORF">I5803_00710</name>
</gene>
<dbReference type="InterPro" id="IPR011990">
    <property type="entry name" value="TPR-like_helical_dom_sf"/>
</dbReference>
<comment type="caution">
    <text evidence="1">The sequence shown here is derived from an EMBL/GenBank/DDBJ whole genome shotgun (WGS) entry which is preliminary data.</text>
</comment>
<sequence>MLSADDFEKRRATLVDAGRFRAARALEEQYLRDHPRDISAYRKTAETLAAMGNYAESVRQLELAIAIKPQVPGLRKALIVNLKRAGSRERAAAEQGLLDELLAVLERQRSGTREADASLAKARSAIGAGDWTDAFRLVHACEQQPESSRALMFRLHCLVHGWAAALRLEQNLVRELGLDAPSRLPLGLAMLGIRARLSLGLSREGLDLARGVADANPAEVQPRIQVANALAQLGNHAEAMTLRMGLWNDGEAAMLLPVIAGFVTLRDIEAGDAFLASAEGRGRCPDPVALGRARIALHRAKGEHDAAFEATLALEAHLDEAEYAKELARQACDSRRSDVLNTLLERLVGWAASASHRALYLKAGPQILRAHFACLLNAGAIRPSMQALEAEVLSPAGSNDIAGILLAQGEYRRCEAFLQAAVSRFPSIPGLWTKLLTALGLMDDQVALASARAQLKACMPPTVALDIMAGGSANAWDVGQLPELLEHALSSPNANLQERFFVSMRRLTFEPGQIAGAIETTVARSSALNASRLQFIMSYSRDRQLWDSSVTTPVPFSAFQESRRVSAAQIAASLARCVSGDAARELTPVGRRWMEDCIGFGRRIEAGADVALMQTADSFADCVALARVLIERIRLRQPTSALRIGDGEGHMLPAHPFVADRVDEDRAFIQNIWWGAGRLTHRRAERIEEDFRLALRRCDIIGVVPPWRYVRDTPTKGELIPQHRGIFNSLAYLAGSAERIPVATSAHFHHDLHIWNLWGEIFGAVRSVSWISCHDMSEYLRKARGVATRQRILIPPEQRWAGLFKTRAPGDSRPETLLDLHDDICAAISPLEGEVYLVAAGFLGKLYCDLVCRRGGIAIDIGSLADYWMGFATRDYRLDQEADVAISSTFVTGHDLPRTDTRERILGIPGAVRSTLDGRYNMATEEDAHAAASVPRHQRLLRIVGHPRCASGFMATLFSEHGLEIGHEVLLKDGISSWMSVVADLQYPFGESTLDGIDFEHTLLHVRDPRDAIPSIVLENGIARSFAFRRQHILRATGEDIARYDRPLERATASYVHWHRMALDLQPEAVIRVEDAAEAVPRYLSGWYARDTSGATRQTAGVVGYNATQNTRRFSQPKPKPGRGDWLSMSPALVEALDGLCERFGYVRPWMHDAGAGTP</sequence>
<organism evidence="1 2">
    <name type="scientific">Caenimonas aquaedulcis</name>
    <dbReference type="NCBI Taxonomy" id="2793270"/>
    <lineage>
        <taxon>Bacteria</taxon>
        <taxon>Pseudomonadati</taxon>
        <taxon>Pseudomonadota</taxon>
        <taxon>Betaproteobacteria</taxon>
        <taxon>Burkholderiales</taxon>
        <taxon>Comamonadaceae</taxon>
        <taxon>Caenimonas</taxon>
    </lineage>
</organism>
<evidence type="ECO:0000313" key="2">
    <source>
        <dbReference type="Proteomes" id="UP000651050"/>
    </source>
</evidence>
<reference evidence="1" key="1">
    <citation type="submission" date="2020-11" db="EMBL/GenBank/DDBJ databases">
        <title>Bacterial whole genome sequence for Caenimonas sp. DR4.4.</title>
        <authorList>
            <person name="Le V."/>
            <person name="Ko S.-R."/>
            <person name="Ahn C.-Y."/>
            <person name="Oh H.-M."/>
        </authorList>
    </citation>
    <scope>NUCLEOTIDE SEQUENCE</scope>
    <source>
        <strain evidence="1">DR4.4</strain>
    </source>
</reference>
<keyword evidence="2" id="KW-1185">Reference proteome</keyword>
<dbReference type="AlphaFoldDB" id="A0A931H0W7"/>
<evidence type="ECO:0000313" key="1">
    <source>
        <dbReference type="EMBL" id="MBG9386529.1"/>
    </source>
</evidence>
<dbReference type="RefSeq" id="WP_196984510.1">
    <property type="nucleotide sequence ID" value="NZ_JADWYS010000001.1"/>
</dbReference>
<protein>
    <recommendedName>
        <fullName evidence="3">Tetratricopeptide repeat protein</fullName>
    </recommendedName>
</protein>
<name>A0A931H0W7_9BURK</name>
<evidence type="ECO:0008006" key="3">
    <source>
        <dbReference type="Google" id="ProtNLM"/>
    </source>
</evidence>
<dbReference type="Proteomes" id="UP000651050">
    <property type="component" value="Unassembled WGS sequence"/>
</dbReference>
<accession>A0A931H0W7</accession>
<dbReference type="EMBL" id="JADWYS010000001">
    <property type="protein sequence ID" value="MBG9386529.1"/>
    <property type="molecule type" value="Genomic_DNA"/>
</dbReference>
<dbReference type="Gene3D" id="1.25.40.10">
    <property type="entry name" value="Tetratricopeptide repeat domain"/>
    <property type="match status" value="1"/>
</dbReference>
<dbReference type="SUPFAM" id="SSF48452">
    <property type="entry name" value="TPR-like"/>
    <property type="match status" value="1"/>
</dbReference>